<dbReference type="EMBL" id="ATBP01000226">
    <property type="protein sequence ID" value="ETR71753.1"/>
    <property type="molecule type" value="Genomic_DNA"/>
</dbReference>
<proteinExistence type="predicted"/>
<comment type="caution">
    <text evidence="1">The sequence shown here is derived from an EMBL/GenBank/DDBJ whole genome shotgun (WGS) entry which is preliminary data.</text>
</comment>
<accession>A0A1V1PAG6</accession>
<evidence type="ECO:0000313" key="2">
    <source>
        <dbReference type="Proteomes" id="UP000189670"/>
    </source>
</evidence>
<gene>
    <name evidence="1" type="ORF">OMM_07904</name>
</gene>
<organism evidence="1 2">
    <name type="scientific">Candidatus Magnetoglobus multicellularis str. Araruama</name>
    <dbReference type="NCBI Taxonomy" id="890399"/>
    <lineage>
        <taxon>Bacteria</taxon>
        <taxon>Pseudomonadati</taxon>
        <taxon>Thermodesulfobacteriota</taxon>
        <taxon>Desulfobacteria</taxon>
        <taxon>Desulfobacterales</taxon>
        <taxon>Desulfobacteraceae</taxon>
        <taxon>Candidatus Magnetoglobus</taxon>
    </lineage>
</organism>
<reference evidence="2" key="1">
    <citation type="submission" date="2012-11" db="EMBL/GenBank/DDBJ databases">
        <authorList>
            <person name="Lucero-Rivera Y.E."/>
            <person name="Tovar-Ramirez D."/>
        </authorList>
    </citation>
    <scope>NUCLEOTIDE SEQUENCE [LARGE SCALE GENOMIC DNA]</scope>
    <source>
        <strain evidence="2">Araruama</strain>
    </source>
</reference>
<name>A0A1V1PAG6_9BACT</name>
<dbReference type="AlphaFoldDB" id="A0A1V1PAG6"/>
<dbReference type="Proteomes" id="UP000189670">
    <property type="component" value="Unassembled WGS sequence"/>
</dbReference>
<evidence type="ECO:0000313" key="1">
    <source>
        <dbReference type="EMBL" id="ETR71753.1"/>
    </source>
</evidence>
<protein>
    <submittedName>
        <fullName evidence="1">Uncharacterized protein</fullName>
    </submittedName>
</protein>
<sequence length="84" mass="9449">MITHFKGGTKCVGVPDIRNENLPIASGVMESASRRVINIWLKKGATYCLKENVEGMLMLKPYFKLGRWGILKRLALSSKHLLYG</sequence>